<dbReference type="Pfam" id="PF11367">
    <property type="entry name" value="Tail_completion_gp17"/>
    <property type="match status" value="1"/>
</dbReference>
<dbReference type="Proteomes" id="UP000037315">
    <property type="component" value="Unassembled WGS sequence"/>
</dbReference>
<sequence length="115" mass="12780">MNEDDIYPLLAPLAGGQVYPYVAPLNQDGQPSISPPWVVFSIISAPESDTLCGQAETMLSVQVDVYSRTISEAREIRSQAYEAIKVLKPESVNNIPGYEPEARLYRASLEFQVLY</sequence>
<evidence type="ECO:0000313" key="1">
    <source>
        <dbReference type="EMBL" id="KMV33910.1"/>
    </source>
</evidence>
<evidence type="ECO:0000313" key="2">
    <source>
        <dbReference type="Proteomes" id="UP000037315"/>
    </source>
</evidence>
<reference evidence="1 2" key="1">
    <citation type="submission" date="2015-06" db="EMBL/GenBank/DDBJ databases">
        <title>Genome sequencing of Cronobacter sp. strain DJ34 isolated from petroleum contaminated sludge of Duliajan Oil Fields, Assam, India.</title>
        <authorList>
            <person name="Pal S."/>
            <person name="Banerjee T.D."/>
            <person name="Roy A."/>
            <person name="Sar P."/>
            <person name="Kazy S.K."/>
        </authorList>
    </citation>
    <scope>NUCLEOTIDE SEQUENCE [LARGE SCALE GENOMIC DNA]</scope>
    <source>
        <strain evidence="1 2">DJ34</strain>
    </source>
</reference>
<organism evidence="1 2">
    <name type="scientific">Franconibacter pulveris</name>
    <dbReference type="NCBI Taxonomy" id="435910"/>
    <lineage>
        <taxon>Bacteria</taxon>
        <taxon>Pseudomonadati</taxon>
        <taxon>Pseudomonadota</taxon>
        <taxon>Gammaproteobacteria</taxon>
        <taxon>Enterobacterales</taxon>
        <taxon>Enterobacteriaceae</taxon>
        <taxon>Franconibacter</taxon>
    </lineage>
</organism>
<proteinExistence type="predicted"/>
<gene>
    <name evidence="1" type="ORF">ACH50_14480</name>
</gene>
<dbReference type="AlphaFoldDB" id="A0A0J8VN13"/>
<accession>A0A0J8VN13</accession>
<comment type="caution">
    <text evidence="1">The sequence shown here is derived from an EMBL/GenBank/DDBJ whole genome shotgun (WGS) entry which is preliminary data.</text>
</comment>
<protein>
    <submittedName>
        <fullName evidence="1">Putative phage structural component</fullName>
    </submittedName>
</protein>
<keyword evidence="2" id="KW-1185">Reference proteome</keyword>
<name>A0A0J8VN13_9ENTR</name>
<dbReference type="RefSeq" id="WP_048888269.1">
    <property type="nucleotide sequence ID" value="NZ_LFEJ01000018.1"/>
</dbReference>
<dbReference type="EMBL" id="LFEJ01000018">
    <property type="protein sequence ID" value="KMV33910.1"/>
    <property type="molecule type" value="Genomic_DNA"/>
</dbReference>
<dbReference type="PATRIC" id="fig|1656095.3.peg.798"/>
<dbReference type="InterPro" id="IPR021508">
    <property type="entry name" value="Gp17-like"/>
</dbReference>
<dbReference type="OrthoDB" id="9115292at2"/>